<dbReference type="Pfam" id="PF01418">
    <property type="entry name" value="HTH_6"/>
    <property type="match status" value="1"/>
</dbReference>
<evidence type="ECO:0000313" key="7">
    <source>
        <dbReference type="Proteomes" id="UP000244920"/>
    </source>
</evidence>
<dbReference type="GO" id="GO:0003700">
    <property type="term" value="F:DNA-binding transcription factor activity"/>
    <property type="evidence" value="ECO:0007669"/>
    <property type="project" value="InterPro"/>
</dbReference>
<dbReference type="InterPro" id="IPR047640">
    <property type="entry name" value="RpiR-like"/>
</dbReference>
<reference evidence="7" key="1">
    <citation type="submission" date="2018-05" db="EMBL/GenBank/DDBJ databases">
        <title>Complete genome sequence of Actinobacillus porcitonsillarum reference strain 9953L55 (CCUG 46996).</title>
        <authorList>
            <person name="Dona V."/>
            <person name="Perreten V."/>
        </authorList>
    </citation>
    <scope>NUCLEOTIDE SEQUENCE [LARGE SCALE GENOMIC DNA]</scope>
    <source>
        <strain evidence="7">9953L55</strain>
    </source>
</reference>
<keyword evidence="3" id="KW-0804">Transcription</keyword>
<dbReference type="Proteomes" id="UP000244920">
    <property type="component" value="Chromosome"/>
</dbReference>
<dbReference type="AlphaFoldDB" id="A0A2U8FK36"/>
<dbReference type="RefSeq" id="WP_108924217.1">
    <property type="nucleotide sequence ID" value="NZ_CP029206.1"/>
</dbReference>
<evidence type="ECO:0000313" key="6">
    <source>
        <dbReference type="EMBL" id="AWI51380.1"/>
    </source>
</evidence>
<dbReference type="Gene3D" id="3.40.50.10490">
    <property type="entry name" value="Glucose-6-phosphate isomerase like protein, domain 1"/>
    <property type="match status" value="1"/>
</dbReference>
<dbReference type="PANTHER" id="PTHR30514">
    <property type="entry name" value="GLUCOKINASE"/>
    <property type="match status" value="1"/>
</dbReference>
<dbReference type="SUPFAM" id="SSF53697">
    <property type="entry name" value="SIS domain"/>
    <property type="match status" value="1"/>
</dbReference>
<dbReference type="Pfam" id="PF01380">
    <property type="entry name" value="SIS"/>
    <property type="match status" value="1"/>
</dbReference>
<keyword evidence="1" id="KW-0805">Transcription regulation</keyword>
<evidence type="ECO:0000256" key="1">
    <source>
        <dbReference type="ARBA" id="ARBA00023015"/>
    </source>
</evidence>
<feature type="domain" description="HTH rpiR-type" evidence="4">
    <location>
        <begin position="5"/>
        <end position="81"/>
    </location>
</feature>
<dbReference type="Gene3D" id="1.10.10.10">
    <property type="entry name" value="Winged helix-like DNA-binding domain superfamily/Winged helix DNA-binding domain"/>
    <property type="match status" value="1"/>
</dbReference>
<proteinExistence type="predicted"/>
<dbReference type="InterPro" id="IPR009057">
    <property type="entry name" value="Homeodomain-like_sf"/>
</dbReference>
<name>A0A2U8FK36_9PAST</name>
<feature type="domain" description="SIS" evidence="5">
    <location>
        <begin position="129"/>
        <end position="269"/>
    </location>
</feature>
<evidence type="ECO:0000256" key="3">
    <source>
        <dbReference type="ARBA" id="ARBA00023163"/>
    </source>
</evidence>
<keyword evidence="7" id="KW-1185">Reference proteome</keyword>
<dbReference type="CDD" id="cd05013">
    <property type="entry name" value="SIS_RpiR"/>
    <property type="match status" value="1"/>
</dbReference>
<dbReference type="InterPro" id="IPR046348">
    <property type="entry name" value="SIS_dom_sf"/>
</dbReference>
<dbReference type="EMBL" id="CP029206">
    <property type="protein sequence ID" value="AWI51380.1"/>
    <property type="molecule type" value="Genomic_DNA"/>
</dbReference>
<dbReference type="InterPro" id="IPR036388">
    <property type="entry name" value="WH-like_DNA-bd_sf"/>
</dbReference>
<dbReference type="InterPro" id="IPR001347">
    <property type="entry name" value="SIS_dom"/>
</dbReference>
<gene>
    <name evidence="6" type="ORF">DDU33_07725</name>
</gene>
<evidence type="ECO:0000259" key="4">
    <source>
        <dbReference type="PROSITE" id="PS51071"/>
    </source>
</evidence>
<accession>A0A2U8FK36</accession>
<dbReference type="PANTHER" id="PTHR30514:SF9">
    <property type="entry name" value="TRANSCRIPTIONAL REGULATOR"/>
    <property type="match status" value="1"/>
</dbReference>
<protein>
    <submittedName>
        <fullName evidence="6">MurR/RpiR family transcriptional regulator</fullName>
    </submittedName>
</protein>
<dbReference type="SUPFAM" id="SSF46689">
    <property type="entry name" value="Homeodomain-like"/>
    <property type="match status" value="1"/>
</dbReference>
<dbReference type="InterPro" id="IPR000281">
    <property type="entry name" value="HTH_RpiR"/>
</dbReference>
<dbReference type="PROSITE" id="PS51464">
    <property type="entry name" value="SIS"/>
    <property type="match status" value="1"/>
</dbReference>
<dbReference type="GO" id="GO:0097367">
    <property type="term" value="F:carbohydrate derivative binding"/>
    <property type="evidence" value="ECO:0007669"/>
    <property type="project" value="InterPro"/>
</dbReference>
<evidence type="ECO:0000256" key="2">
    <source>
        <dbReference type="ARBA" id="ARBA00023125"/>
    </source>
</evidence>
<dbReference type="GO" id="GO:0003677">
    <property type="term" value="F:DNA binding"/>
    <property type="evidence" value="ECO:0007669"/>
    <property type="project" value="UniProtKB-KW"/>
</dbReference>
<dbReference type="PROSITE" id="PS51071">
    <property type="entry name" value="HTH_RPIR"/>
    <property type="match status" value="1"/>
</dbReference>
<dbReference type="GO" id="GO:1901135">
    <property type="term" value="P:carbohydrate derivative metabolic process"/>
    <property type="evidence" value="ECO:0007669"/>
    <property type="project" value="InterPro"/>
</dbReference>
<dbReference type="InterPro" id="IPR035472">
    <property type="entry name" value="RpiR-like_SIS"/>
</dbReference>
<organism evidence="6 7">
    <name type="scientific">Actinobacillus porcitonsillarum</name>
    <dbReference type="NCBI Taxonomy" id="189834"/>
    <lineage>
        <taxon>Bacteria</taxon>
        <taxon>Pseudomonadati</taxon>
        <taxon>Pseudomonadota</taxon>
        <taxon>Gammaproteobacteria</taxon>
        <taxon>Pasteurellales</taxon>
        <taxon>Pasteurellaceae</taxon>
        <taxon>Actinobacillus</taxon>
    </lineage>
</organism>
<dbReference type="KEGG" id="apor:DDU33_07725"/>
<sequence>MSARGKILDTIGALQTSLTKTEKKIAAAILSQPQLLNQCSLSEVATQLDVGEATFIRFCRTLGYKGYTDFKLDLAIELATQEKDKRVLLETDVLEQDTSREIGAKLQTSLNNVISETLNLLDFDELEKAVQALKKAKRIFIFGSGASGLTAEDFKYKLMRIGFQVDAISNNHFIYMQAVLLKPDDVVIGISHSGYSEETNRGLRLAKANGATTIALTHNLRSPITDVADYVLINGNRQGQIQGDSLGTKMAQLFVLDLIYILLVQSDLEFALQQKQRTMDIILEYRSKQASNDLNIATL</sequence>
<evidence type="ECO:0000259" key="5">
    <source>
        <dbReference type="PROSITE" id="PS51464"/>
    </source>
</evidence>
<keyword evidence="2" id="KW-0238">DNA-binding</keyword>